<proteinExistence type="predicted"/>
<name>A0AAN8XHI3_HALRR</name>
<keyword evidence="3" id="KW-1185">Reference proteome</keyword>
<sequence>MTSYIKGIYGYIRPGTEAAPSNASNSNTLTSSNQSPPQSPVSEPENRIEQQEQKGLLSRAVTGVASGIYTVGSSTVGAGVSGVKWVAGTTYNVGAGVLGTAGSVVGTAGSVVAGTAGTVASSVGSGASAVISKVTSKKKEHTD</sequence>
<dbReference type="Proteomes" id="UP001381693">
    <property type="component" value="Unassembled WGS sequence"/>
</dbReference>
<feature type="compositionally biased region" description="Low complexity" evidence="1">
    <location>
        <begin position="16"/>
        <end position="43"/>
    </location>
</feature>
<reference evidence="2 3" key="1">
    <citation type="submission" date="2023-11" db="EMBL/GenBank/DDBJ databases">
        <title>Halocaridina rubra genome assembly.</title>
        <authorList>
            <person name="Smith C."/>
        </authorList>
    </citation>
    <scope>NUCLEOTIDE SEQUENCE [LARGE SCALE GENOMIC DNA]</scope>
    <source>
        <strain evidence="2">EP-1</strain>
        <tissue evidence="2">Whole</tissue>
    </source>
</reference>
<dbReference type="EMBL" id="JAXCGZ010002051">
    <property type="protein sequence ID" value="KAK7084555.1"/>
    <property type="molecule type" value="Genomic_DNA"/>
</dbReference>
<comment type="caution">
    <text evidence="2">The sequence shown here is derived from an EMBL/GenBank/DDBJ whole genome shotgun (WGS) entry which is preliminary data.</text>
</comment>
<evidence type="ECO:0000313" key="3">
    <source>
        <dbReference type="Proteomes" id="UP001381693"/>
    </source>
</evidence>
<evidence type="ECO:0000313" key="2">
    <source>
        <dbReference type="EMBL" id="KAK7084555.1"/>
    </source>
</evidence>
<gene>
    <name evidence="2" type="ORF">SK128_006288</name>
</gene>
<organism evidence="2 3">
    <name type="scientific">Halocaridina rubra</name>
    <name type="common">Hawaiian red shrimp</name>
    <dbReference type="NCBI Taxonomy" id="373956"/>
    <lineage>
        <taxon>Eukaryota</taxon>
        <taxon>Metazoa</taxon>
        <taxon>Ecdysozoa</taxon>
        <taxon>Arthropoda</taxon>
        <taxon>Crustacea</taxon>
        <taxon>Multicrustacea</taxon>
        <taxon>Malacostraca</taxon>
        <taxon>Eumalacostraca</taxon>
        <taxon>Eucarida</taxon>
        <taxon>Decapoda</taxon>
        <taxon>Pleocyemata</taxon>
        <taxon>Caridea</taxon>
        <taxon>Atyoidea</taxon>
        <taxon>Atyidae</taxon>
        <taxon>Halocaridina</taxon>
    </lineage>
</organism>
<evidence type="ECO:0000256" key="1">
    <source>
        <dbReference type="SAM" id="MobiDB-lite"/>
    </source>
</evidence>
<accession>A0AAN8XHI3</accession>
<dbReference type="AlphaFoldDB" id="A0AAN8XHI3"/>
<protein>
    <submittedName>
        <fullName evidence="2">Uncharacterized protein</fullName>
    </submittedName>
</protein>
<feature type="region of interest" description="Disordered" evidence="1">
    <location>
        <begin position="16"/>
        <end position="54"/>
    </location>
</feature>